<reference evidence="3" key="1">
    <citation type="submission" date="2020-10" db="EMBL/GenBank/DDBJ databases">
        <title>Unveiling of a novel bifunctional photoreceptor, Dualchrome1, isolated from a cosmopolitan green alga.</title>
        <authorList>
            <person name="Suzuki S."/>
            <person name="Kawachi M."/>
        </authorList>
    </citation>
    <scope>NUCLEOTIDE SEQUENCE</scope>
    <source>
        <strain evidence="3">NIES 2893</strain>
    </source>
</reference>
<protein>
    <recommendedName>
        <fullName evidence="5">Dolichol kinase</fullName>
    </recommendedName>
</protein>
<proteinExistence type="predicted"/>
<gene>
    <name evidence="3" type="ORF">PPROV_000993400</name>
</gene>
<dbReference type="InterPro" id="IPR037997">
    <property type="entry name" value="Dgk1-like"/>
</dbReference>
<dbReference type="AlphaFoldDB" id="A0A830HVG0"/>
<dbReference type="GO" id="GO:0004143">
    <property type="term" value="F:ATP-dependent diacylglycerol kinase activity"/>
    <property type="evidence" value="ECO:0007669"/>
    <property type="project" value="InterPro"/>
</dbReference>
<feature type="compositionally biased region" description="Low complexity" evidence="1">
    <location>
        <begin position="39"/>
        <end position="54"/>
    </location>
</feature>
<keyword evidence="2" id="KW-0472">Membrane</keyword>
<evidence type="ECO:0000256" key="2">
    <source>
        <dbReference type="SAM" id="Phobius"/>
    </source>
</evidence>
<evidence type="ECO:0000313" key="3">
    <source>
        <dbReference type="EMBL" id="GHP11204.1"/>
    </source>
</evidence>
<dbReference type="PANTHER" id="PTHR31303:SF1">
    <property type="entry name" value="CTP-DEPENDENT DIACYLGLYCEROL KINASE 1"/>
    <property type="match status" value="1"/>
</dbReference>
<feature type="compositionally biased region" description="Polar residues" evidence="1">
    <location>
        <begin position="1"/>
        <end position="12"/>
    </location>
</feature>
<dbReference type="EMBL" id="BNJQ01000033">
    <property type="protein sequence ID" value="GHP11204.1"/>
    <property type="molecule type" value="Genomic_DNA"/>
</dbReference>
<dbReference type="Proteomes" id="UP000660262">
    <property type="component" value="Unassembled WGS sequence"/>
</dbReference>
<comment type="caution">
    <text evidence="3">The sequence shown here is derived from an EMBL/GenBank/DDBJ whole genome shotgun (WGS) entry which is preliminary data.</text>
</comment>
<evidence type="ECO:0000313" key="4">
    <source>
        <dbReference type="Proteomes" id="UP000660262"/>
    </source>
</evidence>
<evidence type="ECO:0008006" key="5">
    <source>
        <dbReference type="Google" id="ProtNLM"/>
    </source>
</evidence>
<evidence type="ECO:0000256" key="1">
    <source>
        <dbReference type="SAM" id="MobiDB-lite"/>
    </source>
</evidence>
<name>A0A830HVG0_9CHLO</name>
<feature type="compositionally biased region" description="Low complexity" evidence="1">
    <location>
        <begin position="16"/>
        <end position="30"/>
    </location>
</feature>
<keyword evidence="2" id="KW-1133">Transmembrane helix</keyword>
<dbReference type="GO" id="GO:0005789">
    <property type="term" value="C:endoplasmic reticulum membrane"/>
    <property type="evidence" value="ECO:0007669"/>
    <property type="project" value="TreeGrafter"/>
</dbReference>
<organism evidence="3 4">
    <name type="scientific">Pycnococcus provasolii</name>
    <dbReference type="NCBI Taxonomy" id="41880"/>
    <lineage>
        <taxon>Eukaryota</taxon>
        <taxon>Viridiplantae</taxon>
        <taxon>Chlorophyta</taxon>
        <taxon>Pseudoscourfieldiophyceae</taxon>
        <taxon>Pseudoscourfieldiales</taxon>
        <taxon>Pycnococcaceae</taxon>
        <taxon>Pycnococcus</taxon>
    </lineage>
</organism>
<sequence>MALSSLQGSSMVTRRAALSGKAPAPAPLSSSGGGGAGGASLSSKSPDSRNSGAAAGNGGSSLPAVRSAGDLAGNTHTSSKRPENLSRSVFHATWGCVVVSVCLTFHNAAHLFAWGAAALTLALAFEMLKIVSPKTKDVVMTLFKPVAHEWESKRFTSATWFAAGLLCMSVSRSHLVCTVGAAVCAVGDPAAGFFGRRFGKTRLRAGRSVEGSLAFVIFGGTLAFVALTVASRGGLEQPQYFRTLTGWLEQPRSNENTDTAKLALLERAVASLVGGICGALAEIVSTSIDDNLTVGPAAGYGAAAAVAVLRRML</sequence>
<keyword evidence="4" id="KW-1185">Reference proteome</keyword>
<accession>A0A830HVG0</accession>
<dbReference type="GO" id="GO:0006654">
    <property type="term" value="P:phosphatidic acid biosynthetic process"/>
    <property type="evidence" value="ECO:0007669"/>
    <property type="project" value="TreeGrafter"/>
</dbReference>
<keyword evidence="2" id="KW-0812">Transmembrane</keyword>
<feature type="transmembrane region" description="Helical" evidence="2">
    <location>
        <begin position="212"/>
        <end position="230"/>
    </location>
</feature>
<dbReference type="PANTHER" id="PTHR31303">
    <property type="entry name" value="CTP-DEPENDENT DIACYLGLYCEROL KINASE 1"/>
    <property type="match status" value="1"/>
</dbReference>
<feature type="region of interest" description="Disordered" evidence="1">
    <location>
        <begin position="1"/>
        <end position="83"/>
    </location>
</feature>